<dbReference type="PIRSF" id="PIRSF017082">
    <property type="entry name" value="YflP"/>
    <property type="match status" value="1"/>
</dbReference>
<dbReference type="CDD" id="cd07012">
    <property type="entry name" value="PBP2_Bug_TTT"/>
    <property type="match status" value="1"/>
</dbReference>
<organism evidence="2 3">
    <name type="scientific">Halostreptopolyspora alba</name>
    <dbReference type="NCBI Taxonomy" id="2487137"/>
    <lineage>
        <taxon>Bacteria</taxon>
        <taxon>Bacillati</taxon>
        <taxon>Actinomycetota</taxon>
        <taxon>Actinomycetes</taxon>
        <taxon>Streptosporangiales</taxon>
        <taxon>Nocardiopsidaceae</taxon>
        <taxon>Halostreptopolyspora</taxon>
    </lineage>
</organism>
<dbReference type="Gene3D" id="3.40.190.150">
    <property type="entry name" value="Bordetella uptake gene, domain 1"/>
    <property type="match status" value="1"/>
</dbReference>
<sequence>MLSTPRTPRVTATVAAGASVVLLAGACGETGGQDANGEWAPEQPIELVAPAETGGGWDQLARTSERVLVDNELVEQDVQVENKPGGGGAIGWSYVDSANDPHRLFVTSPPILLVPLAGESDHGHNDFTPLAGLATEYMTFAVPDDSPVQSFDDLVQRISEDPESVSVAGGSAPGSMDHVALAGAVQAAGGDPTELNYIPYDGGGEAMTQMVGGHVDAVASGAAEAAPMVESGDARLLAVTAPEPVDSLPDTPTLQEEGIDYDFNIWRGVMGPGDMTDEQVAYYDRIFAEMVETEDWQQEAENLGWEQSYMDSEEFGEFLDESYAESAEVLDEVGLRGDQG</sequence>
<dbReference type="AlphaFoldDB" id="A0A3N0E9W4"/>
<dbReference type="PROSITE" id="PS51257">
    <property type="entry name" value="PROKAR_LIPOPROTEIN"/>
    <property type="match status" value="1"/>
</dbReference>
<keyword evidence="3" id="KW-1185">Reference proteome</keyword>
<comment type="similarity">
    <text evidence="1">Belongs to the UPF0065 (bug) family.</text>
</comment>
<accession>A0A3N0E9W4</accession>
<gene>
    <name evidence="2" type="ORF">EFW17_12015</name>
</gene>
<evidence type="ECO:0000313" key="3">
    <source>
        <dbReference type="Proteomes" id="UP000269198"/>
    </source>
</evidence>
<dbReference type="InterPro" id="IPR042100">
    <property type="entry name" value="Bug_dom1"/>
</dbReference>
<protein>
    <submittedName>
        <fullName evidence="2">Tripartite tricarboxylate transporter substrate binding protein</fullName>
    </submittedName>
</protein>
<reference evidence="2 3" key="1">
    <citation type="submission" date="2018-11" db="EMBL/GenBank/DDBJ databases">
        <title>The genome draft of YIM 96095.</title>
        <authorList>
            <person name="Tang S.-K."/>
            <person name="Chunyu W.-X."/>
            <person name="Feng Y.-Z."/>
        </authorList>
    </citation>
    <scope>NUCLEOTIDE SEQUENCE [LARGE SCALE GENOMIC DNA]</scope>
    <source>
        <strain evidence="2 3">YIM 96095</strain>
    </source>
</reference>
<dbReference type="PANTHER" id="PTHR42928">
    <property type="entry name" value="TRICARBOXYLATE-BINDING PROTEIN"/>
    <property type="match status" value="1"/>
</dbReference>
<dbReference type="Proteomes" id="UP000269198">
    <property type="component" value="Unassembled WGS sequence"/>
</dbReference>
<dbReference type="SUPFAM" id="SSF53850">
    <property type="entry name" value="Periplasmic binding protein-like II"/>
    <property type="match status" value="1"/>
</dbReference>
<name>A0A3N0E9W4_9ACTN</name>
<dbReference type="Pfam" id="PF03401">
    <property type="entry name" value="TctC"/>
    <property type="match status" value="1"/>
</dbReference>
<dbReference type="EMBL" id="RJMB01000010">
    <property type="protein sequence ID" value="RNL84624.1"/>
    <property type="molecule type" value="Genomic_DNA"/>
</dbReference>
<evidence type="ECO:0000313" key="2">
    <source>
        <dbReference type="EMBL" id="RNL84624.1"/>
    </source>
</evidence>
<dbReference type="InterPro" id="IPR005064">
    <property type="entry name" value="BUG"/>
</dbReference>
<proteinExistence type="inferred from homology"/>
<dbReference type="Gene3D" id="3.40.190.10">
    <property type="entry name" value="Periplasmic binding protein-like II"/>
    <property type="match status" value="1"/>
</dbReference>
<dbReference type="PANTHER" id="PTHR42928:SF3">
    <property type="entry name" value="UPF0065 PROTEIN YFLP"/>
    <property type="match status" value="1"/>
</dbReference>
<comment type="caution">
    <text evidence="2">The sequence shown here is derived from an EMBL/GenBank/DDBJ whole genome shotgun (WGS) entry which is preliminary data.</text>
</comment>
<dbReference type="RefSeq" id="WP_123201441.1">
    <property type="nucleotide sequence ID" value="NZ_RJMB01000010.1"/>
</dbReference>
<dbReference type="OrthoDB" id="9780943at2"/>
<evidence type="ECO:0000256" key="1">
    <source>
        <dbReference type="ARBA" id="ARBA00006987"/>
    </source>
</evidence>